<keyword evidence="6 13" id="KW-0808">Transferase</keyword>
<dbReference type="InterPro" id="IPR017945">
    <property type="entry name" value="DHBP_synth_RibB-like_a/b_dom"/>
</dbReference>
<dbReference type="Gene3D" id="3.90.870.10">
    <property type="entry name" value="DHBP synthase"/>
    <property type="match status" value="1"/>
</dbReference>
<evidence type="ECO:0000256" key="14">
    <source>
        <dbReference type="PIRSR" id="PIRSR004930-1"/>
    </source>
</evidence>
<evidence type="ECO:0000256" key="5">
    <source>
        <dbReference type="ARBA" id="ARBA00022490"/>
    </source>
</evidence>
<dbReference type="PROSITE" id="PS51163">
    <property type="entry name" value="YRDC"/>
    <property type="match status" value="1"/>
</dbReference>
<reference evidence="16 17" key="1">
    <citation type="journal article" date="2014" name="BMC Genomics">
        <title>A genomic perspective on a new bacterial genus and species from the Alcaligenaceae family, Basilea psittacipulmonis.</title>
        <authorList>
            <person name="Whiteson K.L."/>
            <person name="Hernandez D."/>
            <person name="Lazarevic V."/>
            <person name="Gaia N."/>
            <person name="Farinelli L."/>
            <person name="Francois P."/>
            <person name="Pilo P."/>
            <person name="Frey J."/>
            <person name="Schrenzel J."/>
        </authorList>
    </citation>
    <scope>NUCLEOTIDE SEQUENCE [LARGE SCALE GENOMIC DNA]</scope>
    <source>
        <strain evidence="16 17">DSM 24701</strain>
    </source>
</reference>
<keyword evidence="5 13" id="KW-0963">Cytoplasm</keyword>
<dbReference type="PANTHER" id="PTHR17490:SF16">
    <property type="entry name" value="THREONYLCARBAMOYL-AMP SYNTHASE"/>
    <property type="match status" value="1"/>
</dbReference>
<feature type="binding site" evidence="14">
    <location>
        <position position="146"/>
    </location>
    <ligand>
        <name>ATP</name>
        <dbReference type="ChEBI" id="CHEBI:30616"/>
    </ligand>
</feature>
<keyword evidence="7 13" id="KW-0819">tRNA processing</keyword>
<evidence type="ECO:0000256" key="11">
    <source>
        <dbReference type="ARBA" id="ARBA00029774"/>
    </source>
</evidence>
<evidence type="ECO:0000256" key="3">
    <source>
        <dbReference type="ARBA" id="ARBA00012584"/>
    </source>
</evidence>
<evidence type="ECO:0000313" key="16">
    <source>
        <dbReference type="EMBL" id="AIL32260.1"/>
    </source>
</evidence>
<dbReference type="STRING" id="1072685.IX83_02065"/>
<keyword evidence="17" id="KW-1185">Reference proteome</keyword>
<dbReference type="GO" id="GO:0061710">
    <property type="term" value="F:L-threonylcarbamoyladenylate synthase"/>
    <property type="evidence" value="ECO:0007669"/>
    <property type="project" value="UniProtKB-EC"/>
</dbReference>
<evidence type="ECO:0000256" key="12">
    <source>
        <dbReference type="ARBA" id="ARBA00048366"/>
    </source>
</evidence>
<feature type="binding site" evidence="14">
    <location>
        <position position="48"/>
    </location>
    <ligand>
        <name>ATP</name>
        <dbReference type="ChEBI" id="CHEBI:30616"/>
    </ligand>
</feature>
<dbReference type="SUPFAM" id="SSF55821">
    <property type="entry name" value="YrdC/RibB"/>
    <property type="match status" value="1"/>
</dbReference>
<dbReference type="EC" id="2.7.7.87" evidence="3 13"/>
<evidence type="ECO:0000256" key="1">
    <source>
        <dbReference type="ARBA" id="ARBA00004496"/>
    </source>
</evidence>
<feature type="binding site" evidence="14">
    <location>
        <position position="177"/>
    </location>
    <ligand>
        <name>L-threonine</name>
        <dbReference type="ChEBI" id="CHEBI:57926"/>
    </ligand>
</feature>
<name>A0A077DBR6_9BURK</name>
<dbReference type="Pfam" id="PF03481">
    <property type="entry name" value="Sua5_C"/>
    <property type="match status" value="1"/>
</dbReference>
<dbReference type="GO" id="GO:0000049">
    <property type="term" value="F:tRNA binding"/>
    <property type="evidence" value="ECO:0007669"/>
    <property type="project" value="TreeGrafter"/>
</dbReference>
<protein>
    <recommendedName>
        <fullName evidence="4 13">Threonylcarbamoyl-AMP synthase</fullName>
        <shortName evidence="13">TC-AMP synthase</shortName>
        <ecNumber evidence="3 13">2.7.7.87</ecNumber>
    </recommendedName>
    <alternativeName>
        <fullName evidence="11 13">L-threonylcarbamoyladenylate synthase</fullName>
    </alternativeName>
</protein>
<keyword evidence="8 13" id="KW-0548">Nucleotidyltransferase</keyword>
<evidence type="ECO:0000256" key="10">
    <source>
        <dbReference type="ARBA" id="ARBA00022840"/>
    </source>
</evidence>
<organism evidence="16 17">
    <name type="scientific">Basilea psittacipulmonis DSM 24701</name>
    <dbReference type="NCBI Taxonomy" id="1072685"/>
    <lineage>
        <taxon>Bacteria</taxon>
        <taxon>Pseudomonadati</taxon>
        <taxon>Pseudomonadota</taxon>
        <taxon>Betaproteobacteria</taxon>
        <taxon>Burkholderiales</taxon>
        <taxon>Alcaligenaceae</taxon>
        <taxon>Basilea</taxon>
    </lineage>
</organism>
<keyword evidence="9 13" id="KW-0547">Nucleotide-binding</keyword>
<feature type="binding site" evidence="14">
    <location>
        <position position="230"/>
    </location>
    <ligand>
        <name>ATP</name>
        <dbReference type="ChEBI" id="CHEBI:30616"/>
    </ligand>
</feature>
<dbReference type="Pfam" id="PF01300">
    <property type="entry name" value="Sua5_yciO_yrdC"/>
    <property type="match status" value="1"/>
</dbReference>
<dbReference type="EMBL" id="CP009238">
    <property type="protein sequence ID" value="AIL32260.1"/>
    <property type="molecule type" value="Genomic_DNA"/>
</dbReference>
<dbReference type="KEGG" id="bpsi:IX83_02065"/>
<evidence type="ECO:0000256" key="6">
    <source>
        <dbReference type="ARBA" id="ARBA00022679"/>
    </source>
</evidence>
<comment type="function">
    <text evidence="13">Required for the formation of a threonylcarbamoyl group on adenosine at position 37 (t(6)A37) in tRNAs that read codons beginning with adenine.</text>
</comment>
<evidence type="ECO:0000256" key="9">
    <source>
        <dbReference type="ARBA" id="ARBA00022741"/>
    </source>
</evidence>
<feature type="binding site" evidence="14">
    <location>
        <position position="138"/>
    </location>
    <ligand>
        <name>ATP</name>
        <dbReference type="ChEBI" id="CHEBI:30616"/>
    </ligand>
</feature>
<feature type="binding site" evidence="14">
    <location>
        <position position="195"/>
    </location>
    <ligand>
        <name>ATP</name>
        <dbReference type="ChEBI" id="CHEBI:30616"/>
    </ligand>
</feature>
<dbReference type="Gene3D" id="3.40.50.11030">
    <property type="entry name" value="Threonylcarbamoyl-AMP synthase, C-terminal domain"/>
    <property type="match status" value="1"/>
</dbReference>
<dbReference type="PANTHER" id="PTHR17490">
    <property type="entry name" value="SUA5"/>
    <property type="match status" value="1"/>
</dbReference>
<feature type="binding site" evidence="14">
    <location>
        <position position="136"/>
    </location>
    <ligand>
        <name>L-threonine</name>
        <dbReference type="ChEBI" id="CHEBI:57926"/>
    </ligand>
</feature>
<dbReference type="AlphaFoldDB" id="A0A077DBR6"/>
<comment type="similarity">
    <text evidence="2 13">Belongs to the SUA5 family.</text>
</comment>
<dbReference type="HOGENOM" id="CLU_031397_0_2_4"/>
<dbReference type="GO" id="GO:0005524">
    <property type="term" value="F:ATP binding"/>
    <property type="evidence" value="ECO:0007669"/>
    <property type="project" value="UniProtKB-UniRule"/>
</dbReference>
<feature type="binding site" evidence="14">
    <location>
        <position position="111"/>
    </location>
    <ligand>
        <name>L-threonine</name>
        <dbReference type="ChEBI" id="CHEBI:57926"/>
    </ligand>
</feature>
<dbReference type="eggNOG" id="COG0009">
    <property type="taxonomic scope" value="Bacteria"/>
</dbReference>
<dbReference type="NCBIfam" id="TIGR00057">
    <property type="entry name" value="L-threonylcarbamoyladenylate synthase"/>
    <property type="match status" value="1"/>
</dbReference>
<evidence type="ECO:0000256" key="7">
    <source>
        <dbReference type="ARBA" id="ARBA00022694"/>
    </source>
</evidence>
<dbReference type="InterPro" id="IPR050156">
    <property type="entry name" value="TC-AMP_synthase_SUA5"/>
</dbReference>
<dbReference type="RefSeq" id="WP_038498601.1">
    <property type="nucleotide sequence ID" value="NZ_AFWK01000009.1"/>
</dbReference>
<evidence type="ECO:0000256" key="4">
    <source>
        <dbReference type="ARBA" id="ARBA00015492"/>
    </source>
</evidence>
<comment type="catalytic activity">
    <reaction evidence="12 13">
        <text>L-threonine + hydrogencarbonate + ATP = L-threonylcarbamoyladenylate + diphosphate + H2O</text>
        <dbReference type="Rhea" id="RHEA:36407"/>
        <dbReference type="ChEBI" id="CHEBI:15377"/>
        <dbReference type="ChEBI" id="CHEBI:17544"/>
        <dbReference type="ChEBI" id="CHEBI:30616"/>
        <dbReference type="ChEBI" id="CHEBI:33019"/>
        <dbReference type="ChEBI" id="CHEBI:57926"/>
        <dbReference type="ChEBI" id="CHEBI:73682"/>
        <dbReference type="EC" id="2.7.7.87"/>
    </reaction>
</comment>
<feature type="binding site" evidence="14">
    <location>
        <position position="25"/>
    </location>
    <ligand>
        <name>L-threonine</name>
        <dbReference type="ChEBI" id="CHEBI:57926"/>
    </ligand>
</feature>
<dbReference type="GO" id="GO:0006450">
    <property type="term" value="P:regulation of translational fidelity"/>
    <property type="evidence" value="ECO:0007669"/>
    <property type="project" value="TreeGrafter"/>
</dbReference>
<dbReference type="GO" id="GO:0005737">
    <property type="term" value="C:cytoplasm"/>
    <property type="evidence" value="ECO:0007669"/>
    <property type="project" value="UniProtKB-SubCell"/>
</dbReference>
<accession>A0A077DBR6</accession>
<keyword evidence="10 13" id="KW-0067">ATP-binding</keyword>
<proteinExistence type="inferred from homology"/>
<feature type="domain" description="YrdC-like" evidence="15">
    <location>
        <begin position="3"/>
        <end position="199"/>
    </location>
</feature>
<evidence type="ECO:0000256" key="2">
    <source>
        <dbReference type="ARBA" id="ARBA00007663"/>
    </source>
</evidence>
<dbReference type="OrthoDB" id="9814580at2"/>
<dbReference type="Proteomes" id="UP000028945">
    <property type="component" value="Chromosome"/>
</dbReference>
<dbReference type="InterPro" id="IPR005145">
    <property type="entry name" value="Sua5_C"/>
</dbReference>
<dbReference type="GO" id="GO:0003725">
    <property type="term" value="F:double-stranded RNA binding"/>
    <property type="evidence" value="ECO:0007669"/>
    <property type="project" value="UniProtKB-UniRule"/>
</dbReference>
<evidence type="ECO:0000256" key="13">
    <source>
        <dbReference type="PIRNR" id="PIRNR004930"/>
    </source>
</evidence>
<dbReference type="GO" id="GO:0008033">
    <property type="term" value="P:tRNA processing"/>
    <property type="evidence" value="ECO:0007669"/>
    <property type="project" value="UniProtKB-KW"/>
</dbReference>
<dbReference type="InterPro" id="IPR010923">
    <property type="entry name" value="T(6)A37_SUA5"/>
</dbReference>
<gene>
    <name evidence="16" type="ORF">IX83_02065</name>
</gene>
<dbReference type="InterPro" id="IPR038385">
    <property type="entry name" value="Sua5/YwlC_C"/>
</dbReference>
<evidence type="ECO:0000313" key="17">
    <source>
        <dbReference type="Proteomes" id="UP000028945"/>
    </source>
</evidence>
<dbReference type="InterPro" id="IPR006070">
    <property type="entry name" value="Sua5-like_dom"/>
</dbReference>
<sequence length="316" mass="34340">MIIHDIDTAAQLLNQGQLLAFPTETVYGLGADAENVEAVSQIYRAKNRPVNHPLIVHLASDTDVAYWAATIPYEARCLIDAFWPGPLTLILPRAAHIPSAVAGGQDSIGLRCPSHPTAQKLLKAFSDLRMNAGVAAPSANKFGKLSPTAARHVIEEFTDDPSVNILVGEESEIGIESTILDVSRITQGIGATLLRPGHISREDIAQVLGYLPLSPDQQAPRASGTLKAHYAPRTPLRLYQAGKSDLTQAIVLTHVPLDGVNCSLMPNNAKDYAHELYARLHQLDKEGYHCIYVNPLPQDMAWEGVRDRVNRALAAF</sequence>
<evidence type="ECO:0000259" key="15">
    <source>
        <dbReference type="PROSITE" id="PS51163"/>
    </source>
</evidence>
<dbReference type="PIRSF" id="PIRSF004930">
    <property type="entry name" value="Tln_factor_SUA5"/>
    <property type="match status" value="1"/>
</dbReference>
<evidence type="ECO:0000256" key="8">
    <source>
        <dbReference type="ARBA" id="ARBA00022695"/>
    </source>
</evidence>
<feature type="binding site" evidence="14">
    <location>
        <position position="57"/>
    </location>
    <ligand>
        <name>L-threonine</name>
        <dbReference type="ChEBI" id="CHEBI:57926"/>
    </ligand>
</feature>
<comment type="subcellular location">
    <subcellularLocation>
        <location evidence="1 13">Cytoplasm</location>
    </subcellularLocation>
</comment>